<sequence length="418" mass="48001">GVYYTIELAQGDDLQARLPVGGIGMNLIDPQWRDVTIEMPYATHFVPFIQFTNITSSLDIDDLAISLSSSSKPIPPITTILDCHYIWLNNSDSLQPGGAGYLSTRLFRITVSDPVYCLSFQYYRFGLTFRTSKLTVLAFDEQNQKSIAQIWPINSINYTYINQRWSWAYAPLLIGSYSLLFRMDSDYEVDRYLQKYFYGTSHLEFACDFDSPLDSTCGIRDDHIDFHPETVINYTIKSPNTINDRDLGPRQTTGWSGDWFLYWSRSEQTSARLINGQFKTPLIETNRDMCIRFAYFVNSTDVQRNENNTKIDVIARGCHTASIWSIELDNSFGWQLIIGPFNPTACTQGIYFRITQKRPTRVAVAFDDITIAQCGTLNVLTTVEPPFTTPFNKTSLNYINYILLITILLFMLNIRRSY</sequence>
<dbReference type="GO" id="GO:0016020">
    <property type="term" value="C:membrane"/>
    <property type="evidence" value="ECO:0007669"/>
    <property type="project" value="InterPro"/>
</dbReference>
<feature type="domain" description="MAM" evidence="2">
    <location>
        <begin position="205"/>
        <end position="376"/>
    </location>
</feature>
<name>A0A819A8W1_9BILA</name>
<evidence type="ECO:0000313" key="4">
    <source>
        <dbReference type="Proteomes" id="UP000663869"/>
    </source>
</evidence>
<feature type="non-terminal residue" evidence="3">
    <location>
        <position position="418"/>
    </location>
</feature>
<evidence type="ECO:0000256" key="1">
    <source>
        <dbReference type="SAM" id="Phobius"/>
    </source>
</evidence>
<keyword evidence="1" id="KW-0472">Membrane</keyword>
<dbReference type="SUPFAM" id="SSF49899">
    <property type="entry name" value="Concanavalin A-like lectins/glucanases"/>
    <property type="match status" value="1"/>
</dbReference>
<accession>A0A819A8W1</accession>
<dbReference type="InterPro" id="IPR013320">
    <property type="entry name" value="ConA-like_dom_sf"/>
</dbReference>
<dbReference type="Pfam" id="PF00629">
    <property type="entry name" value="MAM"/>
    <property type="match status" value="1"/>
</dbReference>
<organism evidence="3 4">
    <name type="scientific">Rotaria socialis</name>
    <dbReference type="NCBI Taxonomy" id="392032"/>
    <lineage>
        <taxon>Eukaryota</taxon>
        <taxon>Metazoa</taxon>
        <taxon>Spiralia</taxon>
        <taxon>Gnathifera</taxon>
        <taxon>Rotifera</taxon>
        <taxon>Eurotatoria</taxon>
        <taxon>Bdelloidea</taxon>
        <taxon>Philodinida</taxon>
        <taxon>Philodinidae</taxon>
        <taxon>Rotaria</taxon>
    </lineage>
</organism>
<dbReference type="Proteomes" id="UP000663869">
    <property type="component" value="Unassembled WGS sequence"/>
</dbReference>
<dbReference type="PROSITE" id="PS50060">
    <property type="entry name" value="MAM_2"/>
    <property type="match status" value="1"/>
</dbReference>
<gene>
    <name evidence="3" type="ORF">FME351_LOCUS32119</name>
</gene>
<dbReference type="EMBL" id="CAJNYU010004587">
    <property type="protein sequence ID" value="CAF3774025.1"/>
    <property type="molecule type" value="Genomic_DNA"/>
</dbReference>
<protein>
    <recommendedName>
        <fullName evidence="2">MAM domain-containing protein</fullName>
    </recommendedName>
</protein>
<dbReference type="InterPro" id="IPR000998">
    <property type="entry name" value="MAM_dom"/>
</dbReference>
<feature type="transmembrane region" description="Helical" evidence="1">
    <location>
        <begin position="398"/>
        <end position="414"/>
    </location>
</feature>
<reference evidence="3" key="1">
    <citation type="submission" date="2021-02" db="EMBL/GenBank/DDBJ databases">
        <authorList>
            <person name="Nowell W R."/>
        </authorList>
    </citation>
    <scope>NUCLEOTIDE SEQUENCE</scope>
</reference>
<evidence type="ECO:0000313" key="3">
    <source>
        <dbReference type="EMBL" id="CAF3774025.1"/>
    </source>
</evidence>
<keyword evidence="1" id="KW-0812">Transmembrane</keyword>
<proteinExistence type="predicted"/>
<dbReference type="Gene3D" id="2.60.120.200">
    <property type="match status" value="2"/>
</dbReference>
<dbReference type="AlphaFoldDB" id="A0A819A8W1"/>
<keyword evidence="1" id="KW-1133">Transmembrane helix</keyword>
<evidence type="ECO:0000259" key="2">
    <source>
        <dbReference type="PROSITE" id="PS50060"/>
    </source>
</evidence>
<comment type="caution">
    <text evidence="3">The sequence shown here is derived from an EMBL/GenBank/DDBJ whole genome shotgun (WGS) entry which is preliminary data.</text>
</comment>